<dbReference type="GO" id="GO:0007155">
    <property type="term" value="P:cell adhesion"/>
    <property type="evidence" value="ECO:0007669"/>
    <property type="project" value="UniProtKB-KW"/>
</dbReference>
<keyword evidence="9 17" id="KW-0130">Cell adhesion</keyword>
<dbReference type="InterPro" id="IPR028994">
    <property type="entry name" value="Integrin_alpha_N"/>
</dbReference>
<feature type="transmembrane region" description="Helical" evidence="17">
    <location>
        <begin position="1038"/>
        <end position="1060"/>
    </location>
</feature>
<dbReference type="InterPro" id="IPR013519">
    <property type="entry name" value="Int_alpha_beta-p"/>
</dbReference>
<dbReference type="Gene3D" id="2.60.40.1460">
    <property type="entry name" value="Integrin domains. Chain A, domain 2"/>
    <property type="match status" value="1"/>
</dbReference>
<keyword evidence="13" id="KW-1015">Disulfide bond</keyword>
<evidence type="ECO:0000256" key="18">
    <source>
        <dbReference type="SAM" id="MobiDB-lite"/>
    </source>
</evidence>
<name>A0A8D0WXC8_PIG</name>
<comment type="subcellular location">
    <subcellularLocation>
        <location evidence="1 17">Membrane</location>
        <topology evidence="1 17">Single-pass type I membrane protein</topology>
    </subcellularLocation>
</comment>
<accession>A0A8D0WXC8</accession>
<evidence type="ECO:0000256" key="12">
    <source>
        <dbReference type="ARBA" id="ARBA00023136"/>
    </source>
</evidence>
<dbReference type="PRINTS" id="PR01185">
    <property type="entry name" value="INTEGRINA"/>
</dbReference>
<feature type="repeat" description="FG-GAP" evidence="16">
    <location>
        <begin position="185"/>
        <end position="238"/>
    </location>
</feature>
<dbReference type="InterPro" id="IPR032695">
    <property type="entry name" value="Integrin_dom_sf"/>
</dbReference>
<dbReference type="PANTHER" id="PTHR23220">
    <property type="entry name" value="INTEGRIN ALPHA"/>
    <property type="match status" value="1"/>
</dbReference>
<dbReference type="InterPro" id="IPR048285">
    <property type="entry name" value="Integrin_alpha_Ig-like_2"/>
</dbReference>
<keyword evidence="7" id="KW-0677">Repeat</keyword>
<evidence type="ECO:0000256" key="6">
    <source>
        <dbReference type="ARBA" id="ARBA00022729"/>
    </source>
</evidence>
<evidence type="ECO:0000256" key="3">
    <source>
        <dbReference type="ARBA" id="ARBA00022685"/>
    </source>
</evidence>
<evidence type="ECO:0000256" key="7">
    <source>
        <dbReference type="ARBA" id="ARBA00022737"/>
    </source>
</evidence>
<keyword evidence="15" id="KW-0325">Glycoprotein</keyword>
<evidence type="ECO:0000256" key="14">
    <source>
        <dbReference type="ARBA" id="ARBA00023170"/>
    </source>
</evidence>
<keyword evidence="3" id="KW-0165">Cleavage on pair of basic residues</keyword>
<evidence type="ECO:0000256" key="11">
    <source>
        <dbReference type="ARBA" id="ARBA00023037"/>
    </source>
</evidence>
<dbReference type="InterPro" id="IPR048286">
    <property type="entry name" value="Integrin_alpha_Ig-like_3"/>
</dbReference>
<dbReference type="PROSITE" id="PS51470">
    <property type="entry name" value="FG_GAP"/>
    <property type="match status" value="5"/>
</dbReference>
<organism evidence="22 23">
    <name type="scientific">Sus scrofa</name>
    <name type="common">Pig</name>
    <dbReference type="NCBI Taxonomy" id="9823"/>
    <lineage>
        <taxon>Eukaryota</taxon>
        <taxon>Metazoa</taxon>
        <taxon>Chordata</taxon>
        <taxon>Craniata</taxon>
        <taxon>Vertebrata</taxon>
        <taxon>Euteleostomi</taxon>
        <taxon>Mammalia</taxon>
        <taxon>Eutheria</taxon>
        <taxon>Laurasiatheria</taxon>
        <taxon>Artiodactyla</taxon>
        <taxon>Suina</taxon>
        <taxon>Suidae</taxon>
        <taxon>Sus</taxon>
    </lineage>
</organism>
<evidence type="ECO:0000256" key="2">
    <source>
        <dbReference type="ARBA" id="ARBA00008054"/>
    </source>
</evidence>
<dbReference type="InterPro" id="IPR018184">
    <property type="entry name" value="Integrin_alpha_C_CS"/>
</dbReference>
<evidence type="ECO:0000256" key="4">
    <source>
        <dbReference type="ARBA" id="ARBA00022692"/>
    </source>
</evidence>
<evidence type="ECO:0000256" key="13">
    <source>
        <dbReference type="ARBA" id="ARBA00023157"/>
    </source>
</evidence>
<dbReference type="GO" id="GO:0007229">
    <property type="term" value="P:integrin-mediated signaling pathway"/>
    <property type="evidence" value="ECO:0007669"/>
    <property type="project" value="UniProtKB-KW"/>
</dbReference>
<dbReference type="FunFam" id="2.60.40.1510:FF:000002">
    <property type="entry name" value="integrin alpha-6 isoform X2"/>
    <property type="match status" value="1"/>
</dbReference>
<feature type="repeat" description="FG-GAP" evidence="16">
    <location>
        <begin position="427"/>
        <end position="486"/>
    </location>
</feature>
<keyword evidence="12 17" id="KW-0472">Membrane</keyword>
<dbReference type="Gene3D" id="1.20.5.930">
    <property type="entry name" value="Bicelle-embedded integrin alpha(iib) transmembrane segment"/>
    <property type="match status" value="1"/>
</dbReference>
<comment type="similarity">
    <text evidence="2 17">Belongs to the integrin alpha chain family.</text>
</comment>
<dbReference type="AlphaFoldDB" id="A0A8D0WXC8"/>
<proteinExistence type="inferred from homology"/>
<dbReference type="Gene3D" id="2.130.10.130">
    <property type="entry name" value="Integrin alpha, N-terminal"/>
    <property type="match status" value="1"/>
</dbReference>
<feature type="transmembrane region" description="Helical" evidence="17">
    <location>
        <begin position="15"/>
        <end position="36"/>
    </location>
</feature>
<evidence type="ECO:0000256" key="9">
    <source>
        <dbReference type="ARBA" id="ARBA00022889"/>
    </source>
</evidence>
<dbReference type="Proteomes" id="UP000694570">
    <property type="component" value="Unplaced"/>
</dbReference>
<evidence type="ECO:0000313" key="23">
    <source>
        <dbReference type="Proteomes" id="UP000694570"/>
    </source>
</evidence>
<keyword evidence="5" id="KW-0479">Metal-binding</keyword>
<dbReference type="GO" id="GO:0046872">
    <property type="term" value="F:metal ion binding"/>
    <property type="evidence" value="ECO:0007669"/>
    <property type="project" value="UniProtKB-KW"/>
</dbReference>
<reference evidence="22" key="1">
    <citation type="submission" date="2025-08" db="UniProtKB">
        <authorList>
            <consortium name="Ensembl"/>
        </authorList>
    </citation>
    <scope>IDENTIFICATION</scope>
</reference>
<dbReference type="Pfam" id="PF01839">
    <property type="entry name" value="FG-GAP"/>
    <property type="match status" value="2"/>
</dbReference>
<comment type="caution">
    <text evidence="17">Lacks conserved residue(s) required for the propagation of feature annotation.</text>
</comment>
<keyword evidence="14 17" id="KW-0675">Receptor</keyword>
<evidence type="ECO:0000256" key="5">
    <source>
        <dbReference type="ARBA" id="ARBA00022723"/>
    </source>
</evidence>
<sequence length="1099" mass="119158">MAGTPGRDPGGGPRIYYLLGSLLAGLLVPGAIAFNLDVMGALRKEGEPGSLFGFSVALHRQLQPQRQSWLLVGAPQALALPGQQANRTGGLFACPLSLEETDCYRVDIDRGANVQKESKENQWLGVSVRSQGPGGKIVTCAHRYEARQRVDQILETRDVIGRCFVLSQDLAIRDELDGGEWKFCEGRPQGHEQFGFCQQGTAAAFSPDSHYLLFGAPGTYNWKGLLFVTNIDSSDPDQLVYKTLDPADRLPGPAGDLALNSYLGFSIDSGKGLVRAEELSFVAGAPRANHKGAVVILRKDSASRLVPEVLLSGERLTSGFGYSLAVADLNSDGWTDLVVGAPYFFERQEELGGAVYVYMNHGGHWAGVSPLRLCGSLDSMFGISLAVLGDLNQDGFPDIAVGAPFDGDGKVFIYHGSSLGVVAKPSQVLEGEAVGIKSFGYSLSGGLDVDGNHYPDLLVGSLADTAVLFRARPVLHVSHKVSILPPTIDLEQPNCAGGHLVCIDLRVCFSYSASPSSYSPVVALDYVLDGDTDRRLRGQVPRVTFLSRSPDDPKHQASGTVWLKHQRDQVCGDTMLQLQENVKDKLRAIVVTLSYSLQTPRLRRQAPGQGLPPVAPILNAHQPSTQRTEIHFLKQGCGEDKICQSNLQLVHARFCARVSDTEFQPLPMDADGTTALFALSGQPVIGLELKVTNLPSNPAQPQADGDDAHEAQLLVTLPASLHYSGVRALDSAEKPLCLSNENASHVECELGNPMKRGAQVTFYLILSTSGITIETTELEVELQLATISEQELHPVSARARVFIELPLSITGVAIPQQLFFSGVVRGESAMRSERDVGSKVKYEVTVSNQGQSLNTLGSAFLNIMWPHEIANGKWLLYPMRVELEGGQGPGQRGLCSPRPNILYLDVDSRDRRRRELGRPEQQEPREQPEPSTSWWPVSSAEKKKNITLDCARGTANCVVFSCPLYSFDRAAVLHVWGRLWNSTFLEEYSAVKSLEVIVRANITVKSSIKNLLLRDASTVIPVMVYLDPVAVVAGGVPWWVILLAVLAGLLVLALLVLLMWKCGFFHRSGQSSSFPTNYHRARLAVQPSAVEAGGPGTVG</sequence>
<dbReference type="PANTHER" id="PTHR23220:SF90">
    <property type="entry name" value="INTEGRIN ALPHA-7"/>
    <property type="match status" value="1"/>
</dbReference>
<keyword evidence="10 17" id="KW-1133">Transmembrane helix</keyword>
<dbReference type="SMART" id="SM00191">
    <property type="entry name" value="Int_alpha"/>
    <property type="match status" value="5"/>
</dbReference>
<dbReference type="FunFam" id="2.60.40.1530:FF:000001">
    <property type="entry name" value="Integrin subunit alpha 7"/>
    <property type="match status" value="1"/>
</dbReference>
<feature type="repeat" description="FG-GAP" evidence="16">
    <location>
        <begin position="368"/>
        <end position="423"/>
    </location>
</feature>
<evidence type="ECO:0000259" key="21">
    <source>
        <dbReference type="Pfam" id="PF20806"/>
    </source>
</evidence>
<feature type="repeat" description="FG-GAP" evidence="16">
    <location>
        <begin position="35"/>
        <end position="103"/>
    </location>
</feature>
<evidence type="ECO:0000313" key="22">
    <source>
        <dbReference type="Ensembl" id="ENSSSCP00030027638.1"/>
    </source>
</evidence>
<dbReference type="Gene3D" id="2.60.40.1530">
    <property type="entry name" value="ntegrin, alpha v. Chain A, domain 4"/>
    <property type="match status" value="1"/>
</dbReference>
<evidence type="ECO:0000256" key="16">
    <source>
        <dbReference type="PROSITE-ProRule" id="PRU00803"/>
    </source>
</evidence>
<dbReference type="InterPro" id="IPR013517">
    <property type="entry name" value="FG-GAP"/>
</dbReference>
<protein>
    <recommendedName>
        <fullName evidence="24">Integrin alpha-7</fullName>
    </recommendedName>
</protein>
<feature type="domain" description="Integrin alpha second immunoglobulin-like" evidence="20">
    <location>
        <begin position="637"/>
        <end position="801"/>
    </location>
</feature>
<evidence type="ECO:0008006" key="24">
    <source>
        <dbReference type="Google" id="ProtNLM"/>
    </source>
</evidence>
<keyword evidence="8" id="KW-0106">Calcium</keyword>
<evidence type="ECO:0000256" key="15">
    <source>
        <dbReference type="ARBA" id="ARBA00023180"/>
    </source>
</evidence>
<dbReference type="InterPro" id="IPR013649">
    <property type="entry name" value="Integrin_alpha_Ig-like_1"/>
</dbReference>
<dbReference type="Gene3D" id="2.60.40.1510">
    <property type="entry name" value="ntegrin, alpha v. Chain A, domain 3"/>
    <property type="match status" value="1"/>
</dbReference>
<dbReference type="Pfam" id="PF20806">
    <property type="entry name" value="Integrin_A_Ig_3"/>
    <property type="match status" value="1"/>
</dbReference>
<keyword evidence="11 17" id="KW-0401">Integrin</keyword>
<evidence type="ECO:0000256" key="1">
    <source>
        <dbReference type="ARBA" id="ARBA00004479"/>
    </source>
</evidence>
<evidence type="ECO:0000259" key="20">
    <source>
        <dbReference type="Pfam" id="PF20805"/>
    </source>
</evidence>
<dbReference type="SUPFAM" id="SSF69179">
    <property type="entry name" value="Integrin domains"/>
    <property type="match status" value="3"/>
</dbReference>
<evidence type="ECO:0000256" key="17">
    <source>
        <dbReference type="RuleBase" id="RU003762"/>
    </source>
</evidence>
<dbReference type="PROSITE" id="PS00242">
    <property type="entry name" value="INTEGRIN_ALPHA"/>
    <property type="match status" value="1"/>
</dbReference>
<dbReference type="Pfam" id="PF20805">
    <property type="entry name" value="Integrin_A_Ig_2"/>
    <property type="match status" value="1"/>
</dbReference>
<dbReference type="SUPFAM" id="SSF69318">
    <property type="entry name" value="Integrin alpha N-terminal domain"/>
    <property type="match status" value="1"/>
</dbReference>
<evidence type="ECO:0000259" key="19">
    <source>
        <dbReference type="Pfam" id="PF08441"/>
    </source>
</evidence>
<evidence type="ECO:0000256" key="8">
    <source>
        <dbReference type="ARBA" id="ARBA00022837"/>
    </source>
</evidence>
<dbReference type="Pfam" id="PF08441">
    <property type="entry name" value="Integrin_A_Ig_1"/>
    <property type="match status" value="1"/>
</dbReference>
<feature type="domain" description="Integrin alpha first immunoglubulin-like" evidence="19">
    <location>
        <begin position="471"/>
        <end position="635"/>
    </location>
</feature>
<evidence type="ECO:0000256" key="10">
    <source>
        <dbReference type="ARBA" id="ARBA00022989"/>
    </source>
</evidence>
<dbReference type="GO" id="GO:0008305">
    <property type="term" value="C:integrin complex"/>
    <property type="evidence" value="ECO:0007669"/>
    <property type="project" value="InterPro"/>
</dbReference>
<feature type="repeat" description="FG-GAP" evidence="16">
    <location>
        <begin position="306"/>
        <end position="367"/>
    </location>
</feature>
<dbReference type="FunFam" id="2.60.40.1460:FF:000003">
    <property type="entry name" value="Integrin subunit alpha 7"/>
    <property type="match status" value="1"/>
</dbReference>
<keyword evidence="4 17" id="KW-0812">Transmembrane</keyword>
<dbReference type="FunFam" id="2.130.10.130:FF:000002">
    <property type="entry name" value="integrin alpha-6 isoform X2"/>
    <property type="match status" value="1"/>
</dbReference>
<dbReference type="Ensembl" id="ENSSSCT00030060362.1">
    <property type="protein sequence ID" value="ENSSSCP00030027638.1"/>
    <property type="gene ID" value="ENSSSCG00030042797.1"/>
</dbReference>
<feature type="compositionally biased region" description="Basic and acidic residues" evidence="18">
    <location>
        <begin position="916"/>
        <end position="928"/>
    </location>
</feature>
<dbReference type="InterPro" id="IPR000413">
    <property type="entry name" value="Integrin_alpha"/>
</dbReference>
<keyword evidence="6" id="KW-0732">Signal</keyword>
<feature type="region of interest" description="Disordered" evidence="18">
    <location>
        <begin position="913"/>
        <end position="938"/>
    </location>
</feature>
<feature type="domain" description="Integrin alpha third immunoglobulin-like" evidence="21">
    <location>
        <begin position="807"/>
        <end position="1025"/>
    </location>
</feature>